<feature type="transmembrane region" description="Helical" evidence="7">
    <location>
        <begin position="12"/>
        <end position="33"/>
    </location>
</feature>
<comment type="subcellular location">
    <subcellularLocation>
        <location evidence="1 7">Cell membrane</location>
        <topology evidence="1 7">Multi-pass membrane protein</topology>
    </subcellularLocation>
</comment>
<feature type="transmembrane region" description="Helical" evidence="7">
    <location>
        <begin position="288"/>
        <end position="307"/>
    </location>
</feature>
<dbReference type="PANTHER" id="PTHR43163">
    <property type="entry name" value="DIPEPTIDE TRANSPORT SYSTEM PERMEASE PROTEIN DPPB-RELATED"/>
    <property type="match status" value="1"/>
</dbReference>
<dbReference type="Pfam" id="PF00528">
    <property type="entry name" value="BPD_transp_1"/>
    <property type="match status" value="1"/>
</dbReference>
<evidence type="ECO:0000256" key="1">
    <source>
        <dbReference type="ARBA" id="ARBA00004651"/>
    </source>
</evidence>
<evidence type="ECO:0000256" key="2">
    <source>
        <dbReference type="ARBA" id="ARBA00022448"/>
    </source>
</evidence>
<sequence length="323" mass="34932">MASRQNSITRYLAYRVTAVIPVIVVIGLLTFTLSRLAPGNPIELMLGDGASQQQVAELEAQWGLRGSLGSQLWHWCANMLHGNFGKSIFFDAPVGHVIVQHIWPTLSISGLALVIMIAIGIPLGLIAGHRRDTVQDKFLMSLSFLGMSLPEFWVGMVLVLIFAVHLGLLPVSGYVAPDVSLSGWLHSILLPGIALAVDQLALVARIVRDSVISTSEEPWVTSLYARGLKPRTILFRHQLKSSLVAAITVIGNAFAGFITAAVVVEIVFNIPGFGWLITQAAQRRDYPLLQGAVLLAAVSYVVVNLLVDMLYAAIDPRIRDAGA</sequence>
<reference evidence="10" key="1">
    <citation type="submission" date="2017-06" db="EMBL/GenBank/DDBJ databases">
        <title>Herbaspirillum phytohormonus sp. nov., isolated from the root nodule of Robinia pseudoacacia in lead-zinc mine.</title>
        <authorList>
            <person name="Fan M."/>
            <person name="Lin Y."/>
        </authorList>
    </citation>
    <scope>NUCLEOTIDE SEQUENCE [LARGE SCALE GENOMIC DNA]</scope>
    <source>
        <strain evidence="10">SC-089</strain>
    </source>
</reference>
<dbReference type="Proteomes" id="UP000214603">
    <property type="component" value="Unassembled WGS sequence"/>
</dbReference>
<dbReference type="GO" id="GO:0071916">
    <property type="term" value="F:dipeptide transmembrane transporter activity"/>
    <property type="evidence" value="ECO:0007669"/>
    <property type="project" value="TreeGrafter"/>
</dbReference>
<dbReference type="InterPro" id="IPR045621">
    <property type="entry name" value="BPD_transp_1_N"/>
</dbReference>
<dbReference type="OrthoDB" id="9803623at2"/>
<proteinExistence type="inferred from homology"/>
<dbReference type="GO" id="GO:0005886">
    <property type="term" value="C:plasma membrane"/>
    <property type="evidence" value="ECO:0007669"/>
    <property type="project" value="UniProtKB-SubCell"/>
</dbReference>
<evidence type="ECO:0000256" key="4">
    <source>
        <dbReference type="ARBA" id="ARBA00022692"/>
    </source>
</evidence>
<feature type="domain" description="ABC transmembrane type-1" evidence="8">
    <location>
        <begin position="102"/>
        <end position="311"/>
    </location>
</feature>
<evidence type="ECO:0000256" key="6">
    <source>
        <dbReference type="ARBA" id="ARBA00023136"/>
    </source>
</evidence>
<evidence type="ECO:0000256" key="7">
    <source>
        <dbReference type="RuleBase" id="RU363032"/>
    </source>
</evidence>
<name>A0A225M829_9BURK</name>
<evidence type="ECO:0000313" key="10">
    <source>
        <dbReference type="Proteomes" id="UP000214603"/>
    </source>
</evidence>
<feature type="transmembrane region" description="Helical" evidence="7">
    <location>
        <begin position="243"/>
        <end position="268"/>
    </location>
</feature>
<keyword evidence="10" id="KW-1185">Reference proteome</keyword>
<keyword evidence="6 7" id="KW-0472">Membrane</keyword>
<evidence type="ECO:0000256" key="3">
    <source>
        <dbReference type="ARBA" id="ARBA00022475"/>
    </source>
</evidence>
<evidence type="ECO:0000259" key="8">
    <source>
        <dbReference type="PROSITE" id="PS50928"/>
    </source>
</evidence>
<comment type="caution">
    <text evidence="9">The sequence shown here is derived from an EMBL/GenBank/DDBJ whole genome shotgun (WGS) entry which is preliminary data.</text>
</comment>
<organism evidence="9 10">
    <name type="scientific">Candidimonas nitroreducens</name>
    <dbReference type="NCBI Taxonomy" id="683354"/>
    <lineage>
        <taxon>Bacteria</taxon>
        <taxon>Pseudomonadati</taxon>
        <taxon>Pseudomonadota</taxon>
        <taxon>Betaproteobacteria</taxon>
        <taxon>Burkholderiales</taxon>
        <taxon>Alcaligenaceae</taxon>
        <taxon>Candidimonas</taxon>
    </lineage>
</organism>
<comment type="similarity">
    <text evidence="7">Belongs to the binding-protein-dependent transport system permease family.</text>
</comment>
<dbReference type="InterPro" id="IPR035906">
    <property type="entry name" value="MetI-like_sf"/>
</dbReference>
<dbReference type="RefSeq" id="WP_088604890.1">
    <property type="nucleotide sequence ID" value="NZ_NJIH01000010.1"/>
</dbReference>
<dbReference type="Pfam" id="PF19300">
    <property type="entry name" value="BPD_transp_1_N"/>
    <property type="match status" value="1"/>
</dbReference>
<feature type="transmembrane region" description="Helical" evidence="7">
    <location>
        <begin position="138"/>
        <end position="164"/>
    </location>
</feature>
<gene>
    <name evidence="9" type="ORF">CEY11_18575</name>
</gene>
<dbReference type="PANTHER" id="PTHR43163:SF6">
    <property type="entry name" value="DIPEPTIDE TRANSPORT SYSTEM PERMEASE PROTEIN DPPB-RELATED"/>
    <property type="match status" value="1"/>
</dbReference>
<keyword evidence="2 7" id="KW-0813">Transport</keyword>
<keyword evidence="4 7" id="KW-0812">Transmembrane</keyword>
<dbReference type="SUPFAM" id="SSF161098">
    <property type="entry name" value="MetI-like"/>
    <property type="match status" value="1"/>
</dbReference>
<dbReference type="Gene3D" id="1.10.3720.10">
    <property type="entry name" value="MetI-like"/>
    <property type="match status" value="1"/>
</dbReference>
<dbReference type="AlphaFoldDB" id="A0A225M829"/>
<accession>A0A225M829</accession>
<feature type="transmembrane region" description="Helical" evidence="7">
    <location>
        <begin position="184"/>
        <end position="204"/>
    </location>
</feature>
<dbReference type="CDD" id="cd06261">
    <property type="entry name" value="TM_PBP2"/>
    <property type="match status" value="1"/>
</dbReference>
<dbReference type="InterPro" id="IPR000515">
    <property type="entry name" value="MetI-like"/>
</dbReference>
<protein>
    <submittedName>
        <fullName evidence="9">Peptide ABC transporter</fullName>
    </submittedName>
</protein>
<keyword evidence="3" id="KW-1003">Cell membrane</keyword>
<evidence type="ECO:0000256" key="5">
    <source>
        <dbReference type="ARBA" id="ARBA00022989"/>
    </source>
</evidence>
<dbReference type="PROSITE" id="PS50928">
    <property type="entry name" value="ABC_TM1"/>
    <property type="match status" value="1"/>
</dbReference>
<feature type="transmembrane region" description="Helical" evidence="7">
    <location>
        <begin position="102"/>
        <end position="126"/>
    </location>
</feature>
<evidence type="ECO:0000313" key="9">
    <source>
        <dbReference type="EMBL" id="OWT56882.1"/>
    </source>
</evidence>
<keyword evidence="5 7" id="KW-1133">Transmembrane helix</keyword>
<dbReference type="EMBL" id="NJIH01000010">
    <property type="protein sequence ID" value="OWT56882.1"/>
    <property type="molecule type" value="Genomic_DNA"/>
</dbReference>